<keyword evidence="8" id="KW-1133">Transmembrane helix</keyword>
<keyword evidence="8" id="KW-0812">Transmembrane</keyword>
<keyword evidence="2" id="KW-0831">Ubiquinone biosynthesis</keyword>
<evidence type="ECO:0000256" key="5">
    <source>
        <dbReference type="ARBA" id="ARBA00023004"/>
    </source>
</evidence>
<evidence type="ECO:0000256" key="1">
    <source>
        <dbReference type="ARBA" id="ARBA00004749"/>
    </source>
</evidence>
<dbReference type="InterPro" id="IPR009078">
    <property type="entry name" value="Ferritin-like_SF"/>
</dbReference>
<evidence type="ECO:0000256" key="6">
    <source>
        <dbReference type="ARBA" id="ARBA00023033"/>
    </source>
</evidence>
<keyword evidence="9" id="KW-0830">Ubiquinone</keyword>
<proteinExistence type="predicted"/>
<keyword evidence="3" id="KW-0479">Metal-binding</keyword>
<reference evidence="9 10" key="1">
    <citation type="submission" date="2023-07" db="EMBL/GenBank/DDBJ databases">
        <title>Sorghum-associated microbial communities from plants grown in Nebraska, USA.</title>
        <authorList>
            <person name="Schachtman D."/>
        </authorList>
    </citation>
    <scope>NUCLEOTIDE SEQUENCE [LARGE SCALE GENOMIC DNA]</scope>
    <source>
        <strain evidence="9 10">BE313</strain>
    </source>
</reference>
<dbReference type="EC" id="1.14.13.-" evidence="9"/>
<evidence type="ECO:0000313" key="10">
    <source>
        <dbReference type="Proteomes" id="UP001180487"/>
    </source>
</evidence>
<feature type="transmembrane region" description="Helical" evidence="8">
    <location>
        <begin position="76"/>
        <end position="98"/>
    </location>
</feature>
<name>A0ABU2C411_9BURK</name>
<evidence type="ECO:0000256" key="3">
    <source>
        <dbReference type="ARBA" id="ARBA00022723"/>
    </source>
</evidence>
<keyword evidence="5" id="KW-0408">Iron</keyword>
<sequence>MANLRSDISLGSRMLRVNHAGEHGAVNIYAGQILAARLTASSLVPELAEFKAHEEKHRALFWAELQLRGVRRCRSYWLCGTGGFLLGLLTGVLGRHFIASTTVAVERVVLKHLRAQLQELSGHDDRAVSVISAIVEEEQHHHDQSASHLSKVQVMPALVGHVVSASTESVIWLGMRI</sequence>
<dbReference type="PANTHER" id="PTHR11237:SF4">
    <property type="entry name" value="5-DEMETHOXYUBIQUINONE HYDROXYLASE, MITOCHONDRIAL"/>
    <property type="match status" value="1"/>
</dbReference>
<keyword evidence="4 9" id="KW-0560">Oxidoreductase</keyword>
<evidence type="ECO:0000256" key="2">
    <source>
        <dbReference type="ARBA" id="ARBA00022688"/>
    </source>
</evidence>
<dbReference type="EMBL" id="JAVDXT010000001">
    <property type="protein sequence ID" value="MDR7376064.1"/>
    <property type="molecule type" value="Genomic_DNA"/>
</dbReference>
<evidence type="ECO:0000256" key="8">
    <source>
        <dbReference type="SAM" id="Phobius"/>
    </source>
</evidence>
<comment type="pathway">
    <text evidence="1">Cofactor biosynthesis; ubiquinone biosynthesis.</text>
</comment>
<keyword evidence="10" id="KW-1185">Reference proteome</keyword>
<dbReference type="RefSeq" id="WP_310370735.1">
    <property type="nucleotide sequence ID" value="NZ_JAVDXT010000001.1"/>
</dbReference>
<organism evidence="9 10">
    <name type="scientific">Rhodoferax ferrireducens</name>
    <dbReference type="NCBI Taxonomy" id="192843"/>
    <lineage>
        <taxon>Bacteria</taxon>
        <taxon>Pseudomonadati</taxon>
        <taxon>Pseudomonadota</taxon>
        <taxon>Betaproteobacteria</taxon>
        <taxon>Burkholderiales</taxon>
        <taxon>Comamonadaceae</taxon>
        <taxon>Rhodoferax</taxon>
    </lineage>
</organism>
<protein>
    <submittedName>
        <fullName evidence="9">Ubiquinone biosynthesis monooxygenase Coq7</fullName>
        <ecNumber evidence="9">1.14.13.-</ecNumber>
    </submittedName>
</protein>
<dbReference type="GO" id="GO:0004497">
    <property type="term" value="F:monooxygenase activity"/>
    <property type="evidence" value="ECO:0007669"/>
    <property type="project" value="UniProtKB-KW"/>
</dbReference>
<keyword evidence="7 8" id="KW-0472">Membrane</keyword>
<comment type="caution">
    <text evidence="9">The sequence shown here is derived from an EMBL/GenBank/DDBJ whole genome shotgun (WGS) entry which is preliminary data.</text>
</comment>
<evidence type="ECO:0000256" key="4">
    <source>
        <dbReference type="ARBA" id="ARBA00023002"/>
    </source>
</evidence>
<dbReference type="InterPro" id="IPR011566">
    <property type="entry name" value="Ubq_synth_Coq7"/>
</dbReference>
<dbReference type="Pfam" id="PF03232">
    <property type="entry name" value="COQ7"/>
    <property type="match status" value="1"/>
</dbReference>
<dbReference type="SUPFAM" id="SSF47240">
    <property type="entry name" value="Ferritin-like"/>
    <property type="match status" value="1"/>
</dbReference>
<accession>A0ABU2C411</accession>
<evidence type="ECO:0000256" key="7">
    <source>
        <dbReference type="ARBA" id="ARBA00023136"/>
    </source>
</evidence>
<evidence type="ECO:0000313" key="9">
    <source>
        <dbReference type="EMBL" id="MDR7376064.1"/>
    </source>
</evidence>
<dbReference type="PANTHER" id="PTHR11237">
    <property type="entry name" value="COENZYME Q10 BIOSYNTHESIS PROTEIN 7"/>
    <property type="match status" value="1"/>
</dbReference>
<gene>
    <name evidence="9" type="ORF">J2X19_000722</name>
</gene>
<dbReference type="Proteomes" id="UP001180487">
    <property type="component" value="Unassembled WGS sequence"/>
</dbReference>
<keyword evidence="6 9" id="KW-0503">Monooxygenase</keyword>